<dbReference type="GO" id="GO:0009164">
    <property type="term" value="P:nucleoside catabolic process"/>
    <property type="evidence" value="ECO:0007669"/>
    <property type="project" value="UniProtKB-ARBA"/>
</dbReference>
<dbReference type="Proteomes" id="UP000425916">
    <property type="component" value="Chromosome"/>
</dbReference>
<dbReference type="InterPro" id="IPR000845">
    <property type="entry name" value="Nucleoside_phosphorylase_d"/>
</dbReference>
<dbReference type="EMBL" id="CP046244">
    <property type="protein sequence ID" value="QGP93635.1"/>
    <property type="molecule type" value="Genomic_DNA"/>
</dbReference>
<accession>A0A6I5ZVB2</accession>
<feature type="domain" description="Nucleoside phosphorylase" evidence="4">
    <location>
        <begin position="27"/>
        <end position="223"/>
    </location>
</feature>
<keyword evidence="2 5" id="KW-0328">Glycosyltransferase</keyword>
<name>A0A6I5ZVB2_9FIRM</name>
<evidence type="ECO:0000259" key="4">
    <source>
        <dbReference type="Pfam" id="PF01048"/>
    </source>
</evidence>
<proteinExistence type="inferred from homology"/>
<comment type="similarity">
    <text evidence="1">Belongs to the PNP/UDP phosphorylase family.</text>
</comment>
<dbReference type="OrthoDB" id="9772602at2"/>
<dbReference type="PANTHER" id="PTHR43691">
    <property type="entry name" value="URIDINE PHOSPHORYLASE"/>
    <property type="match status" value="1"/>
</dbReference>
<dbReference type="Pfam" id="PF01048">
    <property type="entry name" value="PNP_UDP_1"/>
    <property type="match status" value="1"/>
</dbReference>
<dbReference type="InterPro" id="IPR018016">
    <property type="entry name" value="Nucleoside_phosphorylase_CS"/>
</dbReference>
<dbReference type="Gene3D" id="3.40.50.1580">
    <property type="entry name" value="Nucleoside phosphorylase domain"/>
    <property type="match status" value="1"/>
</dbReference>
<evidence type="ECO:0000313" key="6">
    <source>
        <dbReference type="Proteomes" id="UP000425916"/>
    </source>
</evidence>
<dbReference type="EC" id="2.4.2.3" evidence="5"/>
<gene>
    <name evidence="5" type="primary">udp_2</name>
    <name evidence="5" type="ORF">MGLY_30550</name>
</gene>
<protein>
    <submittedName>
        <fullName evidence="5">Uridine phosphorylase</fullName>
        <ecNumber evidence="5">2.4.2.3</ecNumber>
    </submittedName>
</protein>
<dbReference type="CDD" id="cd17767">
    <property type="entry name" value="UP_EcUdp-like"/>
    <property type="match status" value="1"/>
</dbReference>
<dbReference type="AlphaFoldDB" id="A0A6I5ZVB2"/>
<sequence length="260" mass="28478">MGPINKGEVTLGKIQYHLRLKPGDVGKYVLLPGDPARSDRVAKYLEEPQLMAHNREYRTFTGYYKGIKVSVTSTGIGCPSAAIAVEELANIGAEVFIRIGSSAALQPGIALGDLLISCGSMKNEGTSRFYVPDVFPAVPDIEFTSTLIATARRLQTELDFGLHVGICASDDSFYGETPEWIEKLSRLGVINVEMESSAIFTVAYLRRCKAASICAVSGNLVTGEVIYETENTRLVEGWEKEIKVVLEAIYAYERQRQAQA</sequence>
<evidence type="ECO:0000256" key="3">
    <source>
        <dbReference type="ARBA" id="ARBA00022679"/>
    </source>
</evidence>
<reference evidence="5 6" key="1">
    <citation type="submission" date="2019-11" db="EMBL/GenBank/DDBJ databases">
        <title>Genome sequence of Moorella glycerini DSM11254.</title>
        <authorList>
            <person name="Poehlein A."/>
            <person name="Boeer T."/>
            <person name="Daniel R."/>
        </authorList>
    </citation>
    <scope>NUCLEOTIDE SEQUENCE [LARGE SCALE GENOMIC DNA]</scope>
    <source>
        <strain evidence="5 6">DSM 11254</strain>
    </source>
</reference>
<organism evidence="5 6">
    <name type="scientific">Neomoorella glycerini</name>
    <dbReference type="NCBI Taxonomy" id="55779"/>
    <lineage>
        <taxon>Bacteria</taxon>
        <taxon>Bacillati</taxon>
        <taxon>Bacillota</taxon>
        <taxon>Clostridia</taxon>
        <taxon>Neomoorellales</taxon>
        <taxon>Neomoorellaceae</taxon>
        <taxon>Neomoorella</taxon>
    </lineage>
</organism>
<dbReference type="InterPro" id="IPR035994">
    <property type="entry name" value="Nucleoside_phosphorylase_sf"/>
</dbReference>
<dbReference type="GO" id="GO:0005829">
    <property type="term" value="C:cytosol"/>
    <property type="evidence" value="ECO:0007669"/>
    <property type="project" value="TreeGrafter"/>
</dbReference>
<dbReference type="PANTHER" id="PTHR43691:SF13">
    <property type="entry name" value="URIDINE PHOSPHORYLASE"/>
    <property type="match status" value="1"/>
</dbReference>
<dbReference type="RefSeq" id="WP_156275216.1">
    <property type="nucleotide sequence ID" value="NZ_CP046244.1"/>
</dbReference>
<dbReference type="PROSITE" id="PS01232">
    <property type="entry name" value="PNP_UDP_1"/>
    <property type="match status" value="1"/>
</dbReference>
<evidence type="ECO:0000313" key="5">
    <source>
        <dbReference type="EMBL" id="QGP93635.1"/>
    </source>
</evidence>
<keyword evidence="3 5" id="KW-0808">Transferase</keyword>
<dbReference type="SUPFAM" id="SSF53167">
    <property type="entry name" value="Purine and uridine phosphorylases"/>
    <property type="match status" value="1"/>
</dbReference>
<keyword evidence="6" id="KW-1185">Reference proteome</keyword>
<evidence type="ECO:0000256" key="2">
    <source>
        <dbReference type="ARBA" id="ARBA00022676"/>
    </source>
</evidence>
<evidence type="ECO:0000256" key="1">
    <source>
        <dbReference type="ARBA" id="ARBA00010456"/>
    </source>
</evidence>
<dbReference type="GO" id="GO:0004850">
    <property type="term" value="F:uridine phosphorylase activity"/>
    <property type="evidence" value="ECO:0007669"/>
    <property type="project" value="UniProtKB-EC"/>
</dbReference>